<dbReference type="InterPro" id="IPR050680">
    <property type="entry name" value="YpeA/RimI_acetyltransf"/>
</dbReference>
<protein>
    <recommendedName>
        <fullName evidence="3">N-acetyltransferase domain-containing protein</fullName>
    </recommendedName>
</protein>
<comment type="caution">
    <text evidence="4">The sequence shown here is derived from an EMBL/GenBank/DDBJ whole genome shotgun (WGS) entry which is preliminary data.</text>
</comment>
<proteinExistence type="predicted"/>
<dbReference type="PROSITE" id="PS51186">
    <property type="entry name" value="GNAT"/>
    <property type="match status" value="2"/>
</dbReference>
<evidence type="ECO:0000313" key="5">
    <source>
        <dbReference type="Proteomes" id="UP000005384"/>
    </source>
</evidence>
<dbReference type="Gene3D" id="3.40.630.30">
    <property type="match status" value="2"/>
</dbReference>
<dbReference type="CDD" id="cd04301">
    <property type="entry name" value="NAT_SF"/>
    <property type="match status" value="2"/>
</dbReference>
<dbReference type="SUPFAM" id="SSF55729">
    <property type="entry name" value="Acyl-CoA N-acyltransferases (Nat)"/>
    <property type="match status" value="2"/>
</dbReference>
<dbReference type="InterPro" id="IPR000182">
    <property type="entry name" value="GNAT_dom"/>
</dbReference>
<dbReference type="GO" id="GO:0016747">
    <property type="term" value="F:acyltransferase activity, transferring groups other than amino-acyl groups"/>
    <property type="evidence" value="ECO:0007669"/>
    <property type="project" value="InterPro"/>
</dbReference>
<sequence>MKCTHTTTLSEQQKMDIRQLVEDCCLAEPVTLSAPLEDGLEYFLGYEDGKLVSMVFLFFPEDSVCECGAYTEPGHRRRGYFAELLEEALAFVEAYEERRQLDVDFCFLTDGNSPDAMAVIGALGAEYWYSEYSMSLELPGAETAALPTQKSGVSTPESDQAASALSYLSISEAEENLYTATLGGQPIGVCMIIPSGDTVYFYGFEIKSSFRRMGYGQQFLDAMIALLSNRYRRMTLQVSSQNVPALELYKKTGFRITETLSYYLY</sequence>
<dbReference type="PANTHER" id="PTHR43420">
    <property type="entry name" value="ACETYLTRANSFERASE"/>
    <property type="match status" value="1"/>
</dbReference>
<feature type="domain" description="N-acetyltransferase" evidence="3">
    <location>
        <begin position="136"/>
        <end position="265"/>
    </location>
</feature>
<keyword evidence="1" id="KW-0808">Transferase</keyword>
<keyword evidence="5" id="KW-1185">Reference proteome</keyword>
<evidence type="ECO:0000313" key="4">
    <source>
        <dbReference type="EMBL" id="EHI59082.1"/>
    </source>
</evidence>
<dbReference type="HOGENOM" id="CLU_070012_1_0_9"/>
<dbReference type="AlphaFoldDB" id="G5IHF5"/>
<keyword evidence="2" id="KW-0012">Acyltransferase</keyword>
<dbReference type="Proteomes" id="UP000005384">
    <property type="component" value="Unassembled WGS sequence"/>
</dbReference>
<accession>G5IHF5</accession>
<dbReference type="PATRIC" id="fig|742737.3.peg.2932"/>
<reference evidence="4 5" key="1">
    <citation type="submission" date="2011-08" db="EMBL/GenBank/DDBJ databases">
        <title>The Genome Sequence of Clostridium hathewayi WAL-18680.</title>
        <authorList>
            <consortium name="The Broad Institute Genome Sequencing Platform"/>
            <person name="Earl A."/>
            <person name="Ward D."/>
            <person name="Feldgarden M."/>
            <person name="Gevers D."/>
            <person name="Finegold S.M."/>
            <person name="Summanen P.H."/>
            <person name="Molitoris D.R."/>
            <person name="Song M."/>
            <person name="Daigneault M."/>
            <person name="Allen-Vercoe E."/>
            <person name="Young S.K."/>
            <person name="Zeng Q."/>
            <person name="Gargeya S."/>
            <person name="Fitzgerald M."/>
            <person name="Haas B."/>
            <person name="Abouelleil A."/>
            <person name="Alvarado L."/>
            <person name="Arachchi H.M."/>
            <person name="Berlin A."/>
            <person name="Brown A."/>
            <person name="Chapman S.B."/>
            <person name="Chen Z."/>
            <person name="Dunbar C."/>
            <person name="Freedman E."/>
            <person name="Gearin G."/>
            <person name="Gellesch M."/>
            <person name="Goldberg J."/>
            <person name="Griggs A."/>
            <person name="Gujja S."/>
            <person name="Heiman D."/>
            <person name="Howarth C."/>
            <person name="Larson L."/>
            <person name="Lui A."/>
            <person name="MacDonald P.J.P."/>
            <person name="Montmayeur A."/>
            <person name="Murphy C."/>
            <person name="Neiman D."/>
            <person name="Pearson M."/>
            <person name="Priest M."/>
            <person name="Roberts A."/>
            <person name="Saif S."/>
            <person name="Shea T."/>
            <person name="Shenoy N."/>
            <person name="Sisk P."/>
            <person name="Stolte C."/>
            <person name="Sykes S."/>
            <person name="Wortman J."/>
            <person name="Nusbaum C."/>
            <person name="Birren B."/>
        </authorList>
    </citation>
    <scope>NUCLEOTIDE SEQUENCE [LARGE SCALE GENOMIC DNA]</scope>
    <source>
        <strain evidence="4 5">WAL-18680</strain>
    </source>
</reference>
<evidence type="ECO:0000256" key="1">
    <source>
        <dbReference type="ARBA" id="ARBA00022679"/>
    </source>
</evidence>
<evidence type="ECO:0000256" key="2">
    <source>
        <dbReference type="ARBA" id="ARBA00023315"/>
    </source>
</evidence>
<dbReference type="InterPro" id="IPR016181">
    <property type="entry name" value="Acyl_CoA_acyltransferase"/>
</dbReference>
<name>G5IHF5_9FIRM</name>
<dbReference type="EMBL" id="ADLN01000077">
    <property type="protein sequence ID" value="EHI59082.1"/>
    <property type="molecule type" value="Genomic_DNA"/>
</dbReference>
<gene>
    <name evidence="4" type="ORF">HMPREF9473_02933</name>
</gene>
<organism evidence="4 5">
    <name type="scientific">Hungatella hathewayi WAL-18680</name>
    <dbReference type="NCBI Taxonomy" id="742737"/>
    <lineage>
        <taxon>Bacteria</taxon>
        <taxon>Bacillati</taxon>
        <taxon>Bacillota</taxon>
        <taxon>Clostridia</taxon>
        <taxon>Lachnospirales</taxon>
        <taxon>Lachnospiraceae</taxon>
        <taxon>Hungatella</taxon>
    </lineage>
</organism>
<dbReference type="RefSeq" id="WP_006780911.1">
    <property type="nucleotide sequence ID" value="NZ_CP040506.1"/>
</dbReference>
<dbReference type="Pfam" id="PF00583">
    <property type="entry name" value="Acetyltransf_1"/>
    <property type="match status" value="2"/>
</dbReference>
<evidence type="ECO:0000259" key="3">
    <source>
        <dbReference type="PROSITE" id="PS51186"/>
    </source>
</evidence>
<feature type="domain" description="N-acetyltransferase" evidence="3">
    <location>
        <begin position="4"/>
        <end position="139"/>
    </location>
</feature>